<protein>
    <submittedName>
        <fullName evidence="1">Uncharacterized protein</fullName>
    </submittedName>
</protein>
<gene>
    <name evidence="1" type="ORF">Glove_585g40</name>
</gene>
<accession>A0A397GH38</accession>
<comment type="caution">
    <text evidence="1">The sequence shown here is derived from an EMBL/GenBank/DDBJ whole genome shotgun (WGS) entry which is preliminary data.</text>
</comment>
<dbReference type="OrthoDB" id="2370796at2759"/>
<evidence type="ECO:0000313" key="2">
    <source>
        <dbReference type="Proteomes" id="UP000266861"/>
    </source>
</evidence>
<dbReference type="AlphaFoldDB" id="A0A397GH38"/>
<proteinExistence type="predicted"/>
<dbReference type="EMBL" id="PQFF01000492">
    <property type="protein sequence ID" value="RHZ47330.1"/>
    <property type="molecule type" value="Genomic_DNA"/>
</dbReference>
<dbReference type="Proteomes" id="UP000266861">
    <property type="component" value="Unassembled WGS sequence"/>
</dbReference>
<sequence>MSFTSRKYTILKNNIKFHSENWPIYEESTNLVNKNIELGSFSGKHVRRQRNIMTNKNIELRSISGKHVRRQRNIKTKFSALFLIFLVFSHASPLPRAVGDKATVTLTKLDGLVTFTQVDESNIKVEGKLNKGIEENTPDNYFIILFAIESFSQLGINIVVPGTDKWEGTDPGYLSLIIGLDFSIFHGDEVLDSASITKG</sequence>
<organism evidence="1 2">
    <name type="scientific">Diversispora epigaea</name>
    <dbReference type="NCBI Taxonomy" id="1348612"/>
    <lineage>
        <taxon>Eukaryota</taxon>
        <taxon>Fungi</taxon>
        <taxon>Fungi incertae sedis</taxon>
        <taxon>Mucoromycota</taxon>
        <taxon>Glomeromycotina</taxon>
        <taxon>Glomeromycetes</taxon>
        <taxon>Diversisporales</taxon>
        <taxon>Diversisporaceae</taxon>
        <taxon>Diversispora</taxon>
    </lineage>
</organism>
<evidence type="ECO:0000313" key="1">
    <source>
        <dbReference type="EMBL" id="RHZ47330.1"/>
    </source>
</evidence>
<name>A0A397GH38_9GLOM</name>
<reference evidence="1 2" key="1">
    <citation type="submission" date="2018-08" db="EMBL/GenBank/DDBJ databases">
        <title>Genome and evolution of the arbuscular mycorrhizal fungus Diversispora epigaea (formerly Glomus versiforme) and its bacterial endosymbionts.</title>
        <authorList>
            <person name="Sun X."/>
            <person name="Fei Z."/>
            <person name="Harrison M."/>
        </authorList>
    </citation>
    <scope>NUCLEOTIDE SEQUENCE [LARGE SCALE GENOMIC DNA]</scope>
    <source>
        <strain evidence="1 2">IT104</strain>
    </source>
</reference>
<keyword evidence="2" id="KW-1185">Reference proteome</keyword>